<dbReference type="AlphaFoldDB" id="A0A3M7R9Z2"/>
<keyword evidence="3" id="KW-1185">Reference proteome</keyword>
<comment type="caution">
    <text evidence="2">The sequence shown here is derived from an EMBL/GenBank/DDBJ whole genome shotgun (WGS) entry which is preliminary data.</text>
</comment>
<reference evidence="2 3" key="1">
    <citation type="journal article" date="2018" name="Sci. Rep.">
        <title>Genomic signatures of local adaptation to the degree of environmental predictability in rotifers.</title>
        <authorList>
            <person name="Franch-Gras L."/>
            <person name="Hahn C."/>
            <person name="Garcia-Roger E.M."/>
            <person name="Carmona M.J."/>
            <person name="Serra M."/>
            <person name="Gomez A."/>
        </authorList>
    </citation>
    <scope>NUCLEOTIDE SEQUENCE [LARGE SCALE GENOMIC DNA]</scope>
    <source>
        <strain evidence="2">HYR1</strain>
    </source>
</reference>
<evidence type="ECO:0000256" key="1">
    <source>
        <dbReference type="SAM" id="MobiDB-lite"/>
    </source>
</evidence>
<evidence type="ECO:0000313" key="3">
    <source>
        <dbReference type="Proteomes" id="UP000276133"/>
    </source>
</evidence>
<dbReference type="Proteomes" id="UP000276133">
    <property type="component" value="Unassembled WGS sequence"/>
</dbReference>
<protein>
    <submittedName>
        <fullName evidence="2">Uncharacterized protein</fullName>
    </submittedName>
</protein>
<sequence length="101" mass="11822">MRTKEPGPFQELGYDEEEEEAPNSFTSQGGICFKLKFSKTYVDQLEQMEGQRYDEDSHKELVDSDYEKLAPSKGYLELFRNIIVRVDRHETDSGWCLFLCV</sequence>
<dbReference type="EMBL" id="REGN01003882">
    <property type="protein sequence ID" value="RNA20289.1"/>
    <property type="molecule type" value="Genomic_DNA"/>
</dbReference>
<feature type="region of interest" description="Disordered" evidence="1">
    <location>
        <begin position="1"/>
        <end position="25"/>
    </location>
</feature>
<evidence type="ECO:0000313" key="2">
    <source>
        <dbReference type="EMBL" id="RNA20289.1"/>
    </source>
</evidence>
<gene>
    <name evidence="2" type="ORF">BpHYR1_031906</name>
</gene>
<accession>A0A3M7R9Z2</accession>
<proteinExistence type="predicted"/>
<organism evidence="2 3">
    <name type="scientific">Brachionus plicatilis</name>
    <name type="common">Marine rotifer</name>
    <name type="synonym">Brachionus muelleri</name>
    <dbReference type="NCBI Taxonomy" id="10195"/>
    <lineage>
        <taxon>Eukaryota</taxon>
        <taxon>Metazoa</taxon>
        <taxon>Spiralia</taxon>
        <taxon>Gnathifera</taxon>
        <taxon>Rotifera</taxon>
        <taxon>Eurotatoria</taxon>
        <taxon>Monogononta</taxon>
        <taxon>Pseudotrocha</taxon>
        <taxon>Ploima</taxon>
        <taxon>Brachionidae</taxon>
        <taxon>Brachionus</taxon>
    </lineage>
</organism>
<name>A0A3M7R9Z2_BRAPC</name>